<keyword evidence="9" id="KW-1185">Reference proteome</keyword>
<dbReference type="PIRSF" id="PIRSF001554">
    <property type="entry name" value="SucCS_beta"/>
    <property type="match status" value="1"/>
</dbReference>
<keyword evidence="4 6" id="KW-0547">Nucleotide-binding</keyword>
<dbReference type="InterPro" id="IPR013650">
    <property type="entry name" value="ATP-grasp_succ-CoA_synth-type"/>
</dbReference>
<dbReference type="GO" id="GO:0042709">
    <property type="term" value="C:succinate-CoA ligase complex"/>
    <property type="evidence" value="ECO:0007669"/>
    <property type="project" value="TreeGrafter"/>
</dbReference>
<dbReference type="NCBIfam" id="NF001913">
    <property type="entry name" value="PRK00696.1"/>
    <property type="match status" value="1"/>
</dbReference>
<keyword evidence="6" id="KW-0067">ATP-binding</keyword>
<dbReference type="GO" id="GO:0046872">
    <property type="term" value="F:metal ion binding"/>
    <property type="evidence" value="ECO:0007669"/>
    <property type="project" value="UniProtKB-KW"/>
</dbReference>
<gene>
    <name evidence="8" type="primary">sucC_2</name>
    <name evidence="8" type="ORF">BN961_01851</name>
</gene>
<dbReference type="InterPro" id="IPR016102">
    <property type="entry name" value="Succinyl-CoA_synth-like"/>
</dbReference>
<keyword evidence="1" id="KW-0816">Tricarboxylic acid cycle</keyword>
<dbReference type="GO" id="GO:0005829">
    <property type="term" value="C:cytosol"/>
    <property type="evidence" value="ECO:0007669"/>
    <property type="project" value="TreeGrafter"/>
</dbReference>
<dbReference type="Gene3D" id="3.30.1490.20">
    <property type="entry name" value="ATP-grasp fold, A domain"/>
    <property type="match status" value="1"/>
</dbReference>
<evidence type="ECO:0000256" key="2">
    <source>
        <dbReference type="ARBA" id="ARBA00022598"/>
    </source>
</evidence>
<dbReference type="GO" id="GO:0005524">
    <property type="term" value="F:ATP binding"/>
    <property type="evidence" value="ECO:0007669"/>
    <property type="project" value="UniProtKB-UniRule"/>
</dbReference>
<keyword evidence="5" id="KW-0460">Magnesium</keyword>
<dbReference type="GO" id="GO:0006104">
    <property type="term" value="P:succinyl-CoA metabolic process"/>
    <property type="evidence" value="ECO:0007669"/>
    <property type="project" value="TreeGrafter"/>
</dbReference>
<accession>A0A090MM35</accession>
<dbReference type="GO" id="GO:0004775">
    <property type="term" value="F:succinate-CoA ligase (ADP-forming) activity"/>
    <property type="evidence" value="ECO:0007669"/>
    <property type="project" value="TreeGrafter"/>
</dbReference>
<reference evidence="8 9" key="1">
    <citation type="journal article" date="2014" name="Genome Announc.">
        <title>Genome Sequence of Afipia felis Strain 76713, Isolated in Hospital Water Using an Amoeba Co-Culture Procedure.</title>
        <authorList>
            <person name="Benamar S."/>
            <person name="La Scola B."/>
            <person name="Croce O."/>
        </authorList>
    </citation>
    <scope>NUCLEOTIDE SEQUENCE [LARGE SCALE GENOMIC DNA]</scope>
    <source>
        <strain evidence="8 9">76713</strain>
    </source>
</reference>
<dbReference type="EMBL" id="CCAZ020000001">
    <property type="protein sequence ID" value="CEG08436.1"/>
    <property type="molecule type" value="Genomic_DNA"/>
</dbReference>
<dbReference type="OrthoDB" id="9802602at2"/>
<dbReference type="Pfam" id="PF00549">
    <property type="entry name" value="Ligase_CoA"/>
    <property type="match status" value="1"/>
</dbReference>
<dbReference type="Proteomes" id="UP000035762">
    <property type="component" value="Unassembled WGS sequence"/>
</dbReference>
<organism evidence="8 9">
    <name type="scientific">Afipia felis</name>
    <name type="common">Cat scratch disease bacillus</name>
    <dbReference type="NCBI Taxonomy" id="1035"/>
    <lineage>
        <taxon>Bacteria</taxon>
        <taxon>Pseudomonadati</taxon>
        <taxon>Pseudomonadota</taxon>
        <taxon>Alphaproteobacteria</taxon>
        <taxon>Hyphomicrobiales</taxon>
        <taxon>Nitrobacteraceae</taxon>
        <taxon>Afipia</taxon>
    </lineage>
</organism>
<dbReference type="PANTHER" id="PTHR11815:SF10">
    <property type="entry name" value="SUCCINATE--COA LIGASE [GDP-FORMING] SUBUNIT BETA, MITOCHONDRIAL"/>
    <property type="match status" value="1"/>
</dbReference>
<dbReference type="AlphaFoldDB" id="A0A090MM35"/>
<evidence type="ECO:0000313" key="8">
    <source>
        <dbReference type="EMBL" id="CEG08436.1"/>
    </source>
</evidence>
<evidence type="ECO:0000313" key="9">
    <source>
        <dbReference type="Proteomes" id="UP000035762"/>
    </source>
</evidence>
<dbReference type="Pfam" id="PF08442">
    <property type="entry name" value="ATP-grasp_2"/>
    <property type="match status" value="1"/>
</dbReference>
<dbReference type="InterPro" id="IPR005809">
    <property type="entry name" value="Succ_CoA_ligase-like_bsu"/>
</dbReference>
<dbReference type="FunFam" id="3.30.1490.20:FF:000002">
    <property type="entry name" value="Succinate--CoA ligase [ADP-forming] subunit beta"/>
    <property type="match status" value="1"/>
</dbReference>
<evidence type="ECO:0000256" key="4">
    <source>
        <dbReference type="ARBA" id="ARBA00022741"/>
    </source>
</evidence>
<dbReference type="SUPFAM" id="SSF56059">
    <property type="entry name" value="Glutathione synthetase ATP-binding domain-like"/>
    <property type="match status" value="1"/>
</dbReference>
<feature type="domain" description="ATP-grasp" evidence="7">
    <location>
        <begin position="9"/>
        <end position="225"/>
    </location>
</feature>
<dbReference type="InterPro" id="IPR013815">
    <property type="entry name" value="ATP_grasp_subdomain_1"/>
</dbReference>
<evidence type="ECO:0000256" key="1">
    <source>
        <dbReference type="ARBA" id="ARBA00022532"/>
    </source>
</evidence>
<dbReference type="PANTHER" id="PTHR11815">
    <property type="entry name" value="SUCCINYL-COA SYNTHETASE BETA CHAIN"/>
    <property type="match status" value="1"/>
</dbReference>
<dbReference type="SUPFAM" id="SSF52210">
    <property type="entry name" value="Succinyl-CoA synthetase domains"/>
    <property type="match status" value="1"/>
</dbReference>
<dbReference type="InterPro" id="IPR005811">
    <property type="entry name" value="SUCC_ACL_C"/>
</dbReference>
<dbReference type="Gene3D" id="3.40.50.261">
    <property type="entry name" value="Succinyl-CoA synthetase domains"/>
    <property type="match status" value="1"/>
</dbReference>
<dbReference type="GO" id="GO:0006099">
    <property type="term" value="P:tricarboxylic acid cycle"/>
    <property type="evidence" value="ECO:0007669"/>
    <property type="project" value="UniProtKB-KW"/>
</dbReference>
<dbReference type="RefSeq" id="WP_009339075.1">
    <property type="nucleotide sequence ID" value="NZ_CCAZ020000001.1"/>
</dbReference>
<keyword evidence="3" id="KW-0479">Metal-binding</keyword>
<evidence type="ECO:0000256" key="3">
    <source>
        <dbReference type="ARBA" id="ARBA00022723"/>
    </source>
</evidence>
<dbReference type="PROSITE" id="PS50975">
    <property type="entry name" value="ATP_GRASP"/>
    <property type="match status" value="1"/>
</dbReference>
<proteinExistence type="predicted"/>
<evidence type="ECO:0000259" key="7">
    <source>
        <dbReference type="PROSITE" id="PS50975"/>
    </source>
</evidence>
<name>A0A090MM35_AFIFE</name>
<dbReference type="InterPro" id="IPR011761">
    <property type="entry name" value="ATP-grasp"/>
</dbReference>
<keyword evidence="2 8" id="KW-0436">Ligase</keyword>
<comment type="caution">
    <text evidence="8">The sequence shown here is derived from an EMBL/GenBank/DDBJ whole genome shotgun (WGS) entry which is preliminary data.</text>
</comment>
<evidence type="ECO:0000256" key="5">
    <source>
        <dbReference type="ARBA" id="ARBA00022842"/>
    </source>
</evidence>
<dbReference type="STRING" id="1035.BN961_01851"/>
<sequence length="390" mass="41085">MNLHEFQAKQILAGYGLPSPGGKVAITPDQAVAIYNELGGGAVAVKAQVHAGGRAQAGGVKIVHSEKEAKSVAASLLGKKLVTAQTGPAGRVVRRIYIEKAVEPVRELHVALLIDGSSGHLTLFGSAHGGGDIEERAARGELRLERLGLGDGSKRLADEVAAFASKIRIDGASVPAFEAIVDGLRRAFVELDASLIEINPLAMLRDGSFQALDVKMVLEDNALFRHPDLTALRDEDDIDQREVEAQRHQLNFVSMDGNIGIVANGAGLGLASVDLVYAAKGKPANFMDIRTTATSLDVAYGFGLLLDNPATRAIFLNVHGGGMQPCDTIAEGLGIAMRRTGRSLPVVARLAGNNAEFARSRFVNFGCPVIDCPDMWTAATKVVAIAQKGG</sequence>
<evidence type="ECO:0000256" key="6">
    <source>
        <dbReference type="PROSITE-ProRule" id="PRU00409"/>
    </source>
</evidence>
<dbReference type="Gene3D" id="3.30.470.20">
    <property type="entry name" value="ATP-grasp fold, B domain"/>
    <property type="match status" value="1"/>
</dbReference>
<protein>
    <submittedName>
        <fullName evidence="8">Succinyl-CoA ligase [ADP-forming] subunit beta</fullName>
    </submittedName>
</protein>